<organism evidence="1 2">
    <name type="scientific">Smallanthus sonchifolius</name>
    <dbReference type="NCBI Taxonomy" id="185202"/>
    <lineage>
        <taxon>Eukaryota</taxon>
        <taxon>Viridiplantae</taxon>
        <taxon>Streptophyta</taxon>
        <taxon>Embryophyta</taxon>
        <taxon>Tracheophyta</taxon>
        <taxon>Spermatophyta</taxon>
        <taxon>Magnoliopsida</taxon>
        <taxon>eudicotyledons</taxon>
        <taxon>Gunneridae</taxon>
        <taxon>Pentapetalae</taxon>
        <taxon>asterids</taxon>
        <taxon>campanulids</taxon>
        <taxon>Asterales</taxon>
        <taxon>Asteraceae</taxon>
        <taxon>Asteroideae</taxon>
        <taxon>Heliantheae alliance</taxon>
        <taxon>Millerieae</taxon>
        <taxon>Smallanthus</taxon>
    </lineage>
</organism>
<protein>
    <submittedName>
        <fullName evidence="1">Uncharacterized protein</fullName>
    </submittedName>
</protein>
<reference evidence="2" key="1">
    <citation type="journal article" date="2022" name="Mol. Ecol. Resour.">
        <title>The genomes of chicory, endive, great burdock and yacon provide insights into Asteraceae palaeo-polyploidization history and plant inulin production.</title>
        <authorList>
            <person name="Fan W."/>
            <person name="Wang S."/>
            <person name="Wang H."/>
            <person name="Wang A."/>
            <person name="Jiang F."/>
            <person name="Liu H."/>
            <person name="Zhao H."/>
            <person name="Xu D."/>
            <person name="Zhang Y."/>
        </authorList>
    </citation>
    <scope>NUCLEOTIDE SEQUENCE [LARGE SCALE GENOMIC DNA]</scope>
    <source>
        <strain evidence="2">cv. Yunnan</strain>
    </source>
</reference>
<proteinExistence type="predicted"/>
<accession>A0ACB9CFW2</accession>
<keyword evidence="2" id="KW-1185">Reference proteome</keyword>
<evidence type="ECO:0000313" key="1">
    <source>
        <dbReference type="EMBL" id="KAI3733150.1"/>
    </source>
</evidence>
<comment type="caution">
    <text evidence="1">The sequence shown here is derived from an EMBL/GenBank/DDBJ whole genome shotgun (WGS) entry which is preliminary data.</text>
</comment>
<dbReference type="Proteomes" id="UP001056120">
    <property type="component" value="Linkage Group LG21"/>
</dbReference>
<dbReference type="EMBL" id="CM042038">
    <property type="protein sequence ID" value="KAI3733150.1"/>
    <property type="molecule type" value="Genomic_DNA"/>
</dbReference>
<name>A0ACB9CFW2_9ASTR</name>
<sequence>MFRQSIVQLFFVVNGDIHGQFHDLTKLFQTGGHVPETNYNFMIGPFQATKGERAKVKIKAHFNLHRIVSV</sequence>
<gene>
    <name evidence="1" type="ORF">L1987_64368</name>
</gene>
<evidence type="ECO:0000313" key="2">
    <source>
        <dbReference type="Proteomes" id="UP001056120"/>
    </source>
</evidence>
<reference evidence="1 2" key="2">
    <citation type="journal article" date="2022" name="Mol. Ecol. Resour.">
        <title>The genomes of chicory, endive, great burdock and yacon provide insights into Asteraceae paleo-polyploidization history and plant inulin production.</title>
        <authorList>
            <person name="Fan W."/>
            <person name="Wang S."/>
            <person name="Wang H."/>
            <person name="Wang A."/>
            <person name="Jiang F."/>
            <person name="Liu H."/>
            <person name="Zhao H."/>
            <person name="Xu D."/>
            <person name="Zhang Y."/>
        </authorList>
    </citation>
    <scope>NUCLEOTIDE SEQUENCE [LARGE SCALE GENOMIC DNA]</scope>
    <source>
        <strain evidence="2">cv. Yunnan</strain>
        <tissue evidence="1">Leaves</tissue>
    </source>
</reference>